<evidence type="ECO:0000313" key="1">
    <source>
        <dbReference type="EMBL" id="QCE11493.1"/>
    </source>
</evidence>
<dbReference type="EMBL" id="CP039354">
    <property type="protein sequence ID" value="QCE11493.1"/>
    <property type="molecule type" value="Genomic_DNA"/>
</dbReference>
<dbReference type="AlphaFoldDB" id="A0A4D6NCD4"/>
<organism evidence="1 2">
    <name type="scientific">Vigna unguiculata</name>
    <name type="common">Cowpea</name>
    <dbReference type="NCBI Taxonomy" id="3917"/>
    <lineage>
        <taxon>Eukaryota</taxon>
        <taxon>Viridiplantae</taxon>
        <taxon>Streptophyta</taxon>
        <taxon>Embryophyta</taxon>
        <taxon>Tracheophyta</taxon>
        <taxon>Spermatophyta</taxon>
        <taxon>Magnoliopsida</taxon>
        <taxon>eudicotyledons</taxon>
        <taxon>Gunneridae</taxon>
        <taxon>Pentapetalae</taxon>
        <taxon>rosids</taxon>
        <taxon>fabids</taxon>
        <taxon>Fabales</taxon>
        <taxon>Fabaceae</taxon>
        <taxon>Papilionoideae</taxon>
        <taxon>50 kb inversion clade</taxon>
        <taxon>NPAAA clade</taxon>
        <taxon>indigoferoid/millettioid clade</taxon>
        <taxon>Phaseoleae</taxon>
        <taxon>Vigna</taxon>
    </lineage>
</organism>
<accession>A0A4D6NCD4</accession>
<gene>
    <name evidence="1" type="ORF">DEO72_LG10g2726</name>
</gene>
<evidence type="ECO:0000313" key="2">
    <source>
        <dbReference type="Proteomes" id="UP000501690"/>
    </source>
</evidence>
<name>A0A4D6NCD4_VIGUN</name>
<reference evidence="1 2" key="1">
    <citation type="submission" date="2019-04" db="EMBL/GenBank/DDBJ databases">
        <title>An improved genome assembly and genetic linkage map for asparagus bean, Vigna unguiculata ssp. sesquipedialis.</title>
        <authorList>
            <person name="Xia Q."/>
            <person name="Zhang R."/>
            <person name="Dong Y."/>
        </authorList>
    </citation>
    <scope>NUCLEOTIDE SEQUENCE [LARGE SCALE GENOMIC DNA]</scope>
    <source>
        <tissue evidence="1">Leaf</tissue>
    </source>
</reference>
<protein>
    <submittedName>
        <fullName evidence="1">Uncharacterized protein</fullName>
    </submittedName>
</protein>
<dbReference type="Proteomes" id="UP000501690">
    <property type="component" value="Linkage Group LG10"/>
</dbReference>
<sequence>MNAPVVAPSQPSLPGSITNSLAENVTTLGSAPEPPRDFHRSRNCCVQPSNHHEQAARRTNQNLHCSAINDGHLVGNGEHNNHPSFIHAPSSSHHEETLILERENALPRVSPSLDSQRVKSGQTLHILVKVGQRLVKQEGFKCKYSSFWIFQQIWTIGLKMAY</sequence>
<proteinExistence type="predicted"/>
<keyword evidence="2" id="KW-1185">Reference proteome</keyword>